<organism evidence="1 3">
    <name type="scientific">Medicago truncatula</name>
    <name type="common">Barrel medic</name>
    <name type="synonym">Medicago tribuloides</name>
    <dbReference type="NCBI Taxonomy" id="3880"/>
    <lineage>
        <taxon>Eukaryota</taxon>
        <taxon>Viridiplantae</taxon>
        <taxon>Streptophyta</taxon>
        <taxon>Embryophyta</taxon>
        <taxon>Tracheophyta</taxon>
        <taxon>Spermatophyta</taxon>
        <taxon>Magnoliopsida</taxon>
        <taxon>eudicotyledons</taxon>
        <taxon>Gunneridae</taxon>
        <taxon>Pentapetalae</taxon>
        <taxon>rosids</taxon>
        <taxon>fabids</taxon>
        <taxon>Fabales</taxon>
        <taxon>Fabaceae</taxon>
        <taxon>Papilionoideae</taxon>
        <taxon>50 kb inversion clade</taxon>
        <taxon>NPAAA clade</taxon>
        <taxon>Hologalegina</taxon>
        <taxon>IRL clade</taxon>
        <taxon>Trifolieae</taxon>
        <taxon>Medicago</taxon>
    </lineage>
</organism>
<dbReference type="PaxDb" id="3880-AES69139"/>
<accession>G7J1M5</accession>
<keyword evidence="3" id="KW-1185">Reference proteome</keyword>
<reference evidence="1 3" key="1">
    <citation type="journal article" date="2011" name="Nature">
        <title>The Medicago genome provides insight into the evolution of rhizobial symbioses.</title>
        <authorList>
            <person name="Young N.D."/>
            <person name="Debelle F."/>
            <person name="Oldroyd G.E."/>
            <person name="Geurts R."/>
            <person name="Cannon S.B."/>
            <person name="Udvardi M.K."/>
            <person name="Benedito V.A."/>
            <person name="Mayer K.F."/>
            <person name="Gouzy J."/>
            <person name="Schoof H."/>
            <person name="Van de Peer Y."/>
            <person name="Proost S."/>
            <person name="Cook D.R."/>
            <person name="Meyers B.C."/>
            <person name="Spannagl M."/>
            <person name="Cheung F."/>
            <person name="De Mita S."/>
            <person name="Krishnakumar V."/>
            <person name="Gundlach H."/>
            <person name="Zhou S."/>
            <person name="Mudge J."/>
            <person name="Bharti A.K."/>
            <person name="Murray J.D."/>
            <person name="Naoumkina M.A."/>
            <person name="Rosen B."/>
            <person name="Silverstein K.A."/>
            <person name="Tang H."/>
            <person name="Rombauts S."/>
            <person name="Zhao P.X."/>
            <person name="Zhou P."/>
            <person name="Barbe V."/>
            <person name="Bardou P."/>
            <person name="Bechner M."/>
            <person name="Bellec A."/>
            <person name="Berger A."/>
            <person name="Berges H."/>
            <person name="Bidwell S."/>
            <person name="Bisseling T."/>
            <person name="Choisne N."/>
            <person name="Couloux A."/>
            <person name="Denny R."/>
            <person name="Deshpande S."/>
            <person name="Dai X."/>
            <person name="Doyle J.J."/>
            <person name="Dudez A.M."/>
            <person name="Farmer A.D."/>
            <person name="Fouteau S."/>
            <person name="Franken C."/>
            <person name="Gibelin C."/>
            <person name="Gish J."/>
            <person name="Goldstein S."/>
            <person name="Gonzalez A.J."/>
            <person name="Green P.J."/>
            <person name="Hallab A."/>
            <person name="Hartog M."/>
            <person name="Hua A."/>
            <person name="Humphray S.J."/>
            <person name="Jeong D.H."/>
            <person name="Jing Y."/>
            <person name="Jocker A."/>
            <person name="Kenton S.M."/>
            <person name="Kim D.J."/>
            <person name="Klee K."/>
            <person name="Lai H."/>
            <person name="Lang C."/>
            <person name="Lin S."/>
            <person name="Macmil S.L."/>
            <person name="Magdelenat G."/>
            <person name="Matthews L."/>
            <person name="McCorrison J."/>
            <person name="Monaghan E.L."/>
            <person name="Mun J.H."/>
            <person name="Najar F.Z."/>
            <person name="Nicholson C."/>
            <person name="Noirot C."/>
            <person name="O'Bleness M."/>
            <person name="Paule C.R."/>
            <person name="Poulain J."/>
            <person name="Prion F."/>
            <person name="Qin B."/>
            <person name="Qu C."/>
            <person name="Retzel E.F."/>
            <person name="Riddle C."/>
            <person name="Sallet E."/>
            <person name="Samain S."/>
            <person name="Samson N."/>
            <person name="Sanders I."/>
            <person name="Saurat O."/>
            <person name="Scarpelli C."/>
            <person name="Schiex T."/>
            <person name="Segurens B."/>
            <person name="Severin A.J."/>
            <person name="Sherrier D.J."/>
            <person name="Shi R."/>
            <person name="Sims S."/>
            <person name="Singer S.R."/>
            <person name="Sinharoy S."/>
            <person name="Sterck L."/>
            <person name="Viollet A."/>
            <person name="Wang B.B."/>
            <person name="Wang K."/>
            <person name="Wang M."/>
            <person name="Wang X."/>
            <person name="Warfsmann J."/>
            <person name="Weissenbach J."/>
            <person name="White D.D."/>
            <person name="White J.D."/>
            <person name="Wiley G.B."/>
            <person name="Wincker P."/>
            <person name="Xing Y."/>
            <person name="Yang L."/>
            <person name="Yao Z."/>
            <person name="Ying F."/>
            <person name="Zhai J."/>
            <person name="Zhou L."/>
            <person name="Zuber A."/>
            <person name="Denarie J."/>
            <person name="Dixon R.A."/>
            <person name="May G.D."/>
            <person name="Schwartz D.C."/>
            <person name="Rogers J."/>
            <person name="Quetier F."/>
            <person name="Town C.D."/>
            <person name="Roe B.A."/>
        </authorList>
    </citation>
    <scope>NUCLEOTIDE SEQUENCE [LARGE SCALE GENOMIC DNA]</scope>
    <source>
        <strain evidence="1">A17</strain>
        <strain evidence="2 3">cv. Jemalong A17</strain>
    </source>
</reference>
<reference evidence="1 3" key="2">
    <citation type="journal article" date="2014" name="BMC Genomics">
        <title>An improved genome release (version Mt4.0) for the model legume Medicago truncatula.</title>
        <authorList>
            <person name="Tang H."/>
            <person name="Krishnakumar V."/>
            <person name="Bidwell S."/>
            <person name="Rosen B."/>
            <person name="Chan A."/>
            <person name="Zhou S."/>
            <person name="Gentzbittel L."/>
            <person name="Childs K.L."/>
            <person name="Yandell M."/>
            <person name="Gundlach H."/>
            <person name="Mayer K.F."/>
            <person name="Schwartz D.C."/>
            <person name="Town C.D."/>
        </authorList>
    </citation>
    <scope>GENOME REANNOTATION</scope>
    <source>
        <strain evidence="2 3">cv. Jemalong A17</strain>
    </source>
</reference>
<protein>
    <submittedName>
        <fullName evidence="1 2">Uncharacterized protein</fullName>
    </submittedName>
</protein>
<evidence type="ECO:0000313" key="3">
    <source>
        <dbReference type="Proteomes" id="UP000002051"/>
    </source>
</evidence>
<sequence length="134" mass="15408">MASNSRKNLCPHGRQELRRCLDHSLRTKLVDAHSVWMKHTDTVMLMERCHFCFKLSTIWNDETADFDGNGQLNEGNRVSGQSLFQSENIIVERCAFCDVRTQAATSTSYSLYVLRSSYTGIRLVNLNSIKHYCQ</sequence>
<dbReference type="Proteomes" id="UP000002051">
    <property type="component" value="Chromosome 3"/>
</dbReference>
<evidence type="ECO:0000313" key="1">
    <source>
        <dbReference type="EMBL" id="AES69139.1"/>
    </source>
</evidence>
<reference evidence="2" key="3">
    <citation type="submission" date="2015-04" db="UniProtKB">
        <authorList>
            <consortium name="EnsemblPlants"/>
        </authorList>
    </citation>
    <scope>IDENTIFICATION</scope>
    <source>
        <strain evidence="2">cv. Jemalong A17</strain>
    </source>
</reference>
<name>G7J1M5_MEDTR</name>
<gene>
    <name evidence="1" type="ordered locus">MTR_3g023010</name>
</gene>
<proteinExistence type="predicted"/>
<evidence type="ECO:0000313" key="2">
    <source>
        <dbReference type="EnsemblPlants" id="AES69139"/>
    </source>
</evidence>
<dbReference type="EMBL" id="CM001219">
    <property type="protein sequence ID" value="AES69139.1"/>
    <property type="molecule type" value="Genomic_DNA"/>
</dbReference>
<dbReference type="AlphaFoldDB" id="G7J1M5"/>
<dbReference type="EnsemblPlants" id="AES69139">
    <property type="protein sequence ID" value="AES69139"/>
    <property type="gene ID" value="MTR_3g023010"/>
</dbReference>
<dbReference type="HOGENOM" id="CLU_1899290_0_0_1"/>